<accession>A0A385KKT5</accession>
<organism evidence="2">
    <name type="scientific">Dillard's Draw virus</name>
    <dbReference type="NCBI Taxonomy" id="2315722"/>
    <lineage>
        <taxon>Viruses</taxon>
        <taxon>Riboviria</taxon>
        <taxon>Orthornavirae</taxon>
        <taxon>Negarnaviricota</taxon>
        <taxon>Haploviricotina</taxon>
        <taxon>Monjiviricetes</taxon>
        <taxon>Mononegavirales</taxon>
        <taxon>Rhabdoviridae</taxon>
        <taxon>Alpharhabdovirinae</taxon>
        <taxon>Sunrhavirus</taxon>
        <taxon>Sunrhavirus dillard</taxon>
    </lineage>
</organism>
<feature type="region of interest" description="Disordered" evidence="1">
    <location>
        <begin position="206"/>
        <end position="230"/>
    </location>
</feature>
<proteinExistence type="predicted"/>
<feature type="region of interest" description="Disordered" evidence="1">
    <location>
        <begin position="92"/>
        <end position="119"/>
    </location>
</feature>
<protein>
    <submittedName>
        <fullName evidence="2">Putative phosphoprotein</fullName>
    </submittedName>
</protein>
<evidence type="ECO:0000256" key="1">
    <source>
        <dbReference type="SAM" id="MobiDB-lite"/>
    </source>
</evidence>
<dbReference type="KEGG" id="vg:80535545"/>
<dbReference type="GeneID" id="80535545"/>
<feature type="region of interest" description="Disordered" evidence="1">
    <location>
        <begin position="166"/>
        <end position="193"/>
    </location>
</feature>
<dbReference type="EMBL" id="MG251664">
    <property type="protein sequence ID" value="AXZ78336.1"/>
    <property type="molecule type" value="Viral_cRNA"/>
</dbReference>
<reference evidence="2" key="1">
    <citation type="journal article" date="2018" name="Acta Virol.">
        <title>Two Rhabdoviridae: Dillard's Draw virus, a?putative new virus, and Merida virus from Culex tarsalis (Diptera: Culicidae) in New Mexico, USA.</title>
        <authorList>
            <person name="Reeves W.K."/>
            <person name="Miller M.M."/>
            <person name="Gruner W.E."/>
        </authorList>
    </citation>
    <scope>NUCLEOTIDE SEQUENCE</scope>
    <source>
        <strain evidence="2">DDrV-2015</strain>
    </source>
</reference>
<dbReference type="RefSeq" id="YP_010797588.1">
    <property type="nucleotide sequence ID" value="NC_076211.1"/>
</dbReference>
<dbReference type="Proteomes" id="UP000679447">
    <property type="component" value="Segment"/>
</dbReference>
<sequence>MSDLMKKTTDVKMNLSKEQLTDLKSFVSQHQKEDDEDSLAAKIAQKCSISEKVFPPNPSDTEGEIMDYQSSGESDGQCDPSAQWDHTLLFGETSLDRPRSRGSVSIAGPDRGGGSRGITPVLIPETPSQVQMTLADAISLFNSVLACQDEGNFYLQAGELKYLSKKKPQNPTRSNQSGPDSQSPGAELPQKAPAVSRGCQTDLCCTTSSEIPPTPRPRNTNPFAGHLEGASVNPELADGKELLDEPRETQAPAIIAKPWNPFTIFKFPDPVPSAPEVETQNQKFAGPVYNLAEMRKKASIGIKIRGVPCVLTSHHFNWEQMMGHQGKFPLKFWLRFATF</sequence>
<evidence type="ECO:0000313" key="2">
    <source>
        <dbReference type="EMBL" id="AXZ78336.1"/>
    </source>
</evidence>
<keyword evidence="3" id="KW-1185">Reference proteome</keyword>
<name>A0A385KKT5_9RHAB</name>
<feature type="compositionally biased region" description="Polar residues" evidence="1">
    <location>
        <begin position="169"/>
        <end position="184"/>
    </location>
</feature>
<evidence type="ECO:0000313" key="3">
    <source>
        <dbReference type="Proteomes" id="UP000679447"/>
    </source>
</evidence>